<accession>A0AAV4V1Z0</accession>
<comment type="caution">
    <text evidence="1">The sequence shown here is derived from an EMBL/GenBank/DDBJ whole genome shotgun (WGS) entry which is preliminary data.</text>
</comment>
<dbReference type="Proteomes" id="UP001054945">
    <property type="component" value="Unassembled WGS sequence"/>
</dbReference>
<dbReference type="EMBL" id="BPLR01013848">
    <property type="protein sequence ID" value="GIY64240.1"/>
    <property type="molecule type" value="Genomic_DNA"/>
</dbReference>
<keyword evidence="2" id="KW-1185">Reference proteome</keyword>
<sequence>MCDISAFPVHCSKFFFRILIFNPLHNLDILGFQLHGDLYLPDTYILGYETSNEYDVASPVNVRKCQDSLKCLVARSSSLSGYGPFITMMANHIVCRSPCFWVFIFVTEKTSDSEREAAAAEWLVDASLGLPSLQLPRKD</sequence>
<protein>
    <submittedName>
        <fullName evidence="1">Uncharacterized protein</fullName>
    </submittedName>
</protein>
<reference evidence="1 2" key="1">
    <citation type="submission" date="2021-06" db="EMBL/GenBank/DDBJ databases">
        <title>Caerostris extrusa draft genome.</title>
        <authorList>
            <person name="Kono N."/>
            <person name="Arakawa K."/>
        </authorList>
    </citation>
    <scope>NUCLEOTIDE SEQUENCE [LARGE SCALE GENOMIC DNA]</scope>
</reference>
<dbReference type="AlphaFoldDB" id="A0AAV4V1Z0"/>
<proteinExistence type="predicted"/>
<organism evidence="1 2">
    <name type="scientific">Caerostris extrusa</name>
    <name type="common">Bark spider</name>
    <name type="synonym">Caerostris bankana</name>
    <dbReference type="NCBI Taxonomy" id="172846"/>
    <lineage>
        <taxon>Eukaryota</taxon>
        <taxon>Metazoa</taxon>
        <taxon>Ecdysozoa</taxon>
        <taxon>Arthropoda</taxon>
        <taxon>Chelicerata</taxon>
        <taxon>Arachnida</taxon>
        <taxon>Araneae</taxon>
        <taxon>Araneomorphae</taxon>
        <taxon>Entelegynae</taxon>
        <taxon>Araneoidea</taxon>
        <taxon>Araneidae</taxon>
        <taxon>Caerostris</taxon>
    </lineage>
</organism>
<gene>
    <name evidence="1" type="ORF">CEXT_14641</name>
</gene>
<evidence type="ECO:0000313" key="2">
    <source>
        <dbReference type="Proteomes" id="UP001054945"/>
    </source>
</evidence>
<evidence type="ECO:0000313" key="1">
    <source>
        <dbReference type="EMBL" id="GIY64240.1"/>
    </source>
</evidence>
<name>A0AAV4V1Z0_CAEEX</name>